<evidence type="ECO:0000313" key="2">
    <source>
        <dbReference type="EMBL" id="ABJ83301.1"/>
    </source>
</evidence>
<evidence type="ECO:0000259" key="1">
    <source>
        <dbReference type="Pfam" id="PF00882"/>
    </source>
</evidence>
<dbReference type="OrthoDB" id="104138at2"/>
<dbReference type="KEGG" id="sus:Acid_2312"/>
<organism evidence="2">
    <name type="scientific">Solibacter usitatus (strain Ellin6076)</name>
    <dbReference type="NCBI Taxonomy" id="234267"/>
    <lineage>
        <taxon>Bacteria</taxon>
        <taxon>Pseudomonadati</taxon>
        <taxon>Acidobacteriota</taxon>
        <taxon>Terriglobia</taxon>
        <taxon>Bryobacterales</taxon>
        <taxon>Solibacteraceae</taxon>
        <taxon>Candidatus Solibacter</taxon>
    </lineage>
</organism>
<proteinExistence type="predicted"/>
<sequence length="433" mass="48646">MRDTSVYRTLRYPEAVYWAVRCTALLLLTSALHAYSVLTHEAIIDTAWDGGIKPLLLKRYPQATKDDLLEAHAHAYGGCIIQDMGYYPFGSKFFSDLVHYVRTGEFVENLVKEAQTLDELAFALGALAHFAADTQGHSIAVNQSVPIEYPKLRRKFGQTVTYADDKTSHLRVEFGFDVLQVARGSYAPQAYHDFIGFEVSKEVLERAFHDTYSLELHDVFGDLDLALGTYRKAVSGVIPELTRVAWNLKKDELVKATPSMTRRKFVYNISKASYRKEWHGKYKGPGLGARILAFFIRILPKIGPLKALSFKPPTKQTATLFELSFNRALDEYRGLLTETSAGRLKLDDRDFDTGKPTRPGEYRLADNAYATLVQKLAEKPPAEIDAALLANVLEFYRDPQAPNAVKKDPKEWRKVMSAVDKLRAIGGPAKASD</sequence>
<name>Q025L8_SOLUE</name>
<reference evidence="2" key="1">
    <citation type="submission" date="2006-10" db="EMBL/GenBank/DDBJ databases">
        <title>Complete sequence of Solibacter usitatus Ellin6076.</title>
        <authorList>
            <consortium name="US DOE Joint Genome Institute"/>
            <person name="Copeland A."/>
            <person name="Lucas S."/>
            <person name="Lapidus A."/>
            <person name="Barry K."/>
            <person name="Detter J.C."/>
            <person name="Glavina del Rio T."/>
            <person name="Hammon N."/>
            <person name="Israni S."/>
            <person name="Dalin E."/>
            <person name="Tice H."/>
            <person name="Pitluck S."/>
            <person name="Thompson L.S."/>
            <person name="Brettin T."/>
            <person name="Bruce D."/>
            <person name="Han C."/>
            <person name="Tapia R."/>
            <person name="Gilna P."/>
            <person name="Schmutz J."/>
            <person name="Larimer F."/>
            <person name="Land M."/>
            <person name="Hauser L."/>
            <person name="Kyrpides N."/>
            <person name="Mikhailova N."/>
            <person name="Janssen P.H."/>
            <person name="Kuske C.R."/>
            <person name="Richardson P."/>
        </authorList>
    </citation>
    <scope>NUCLEOTIDE SEQUENCE</scope>
    <source>
        <strain evidence="2">Ellin6076</strain>
    </source>
</reference>
<dbReference type="AlphaFoldDB" id="Q025L8"/>
<accession>Q025L8</accession>
<dbReference type="STRING" id="234267.Acid_2312"/>
<dbReference type="HOGENOM" id="CLU_559923_0_0_0"/>
<dbReference type="EMBL" id="CP000473">
    <property type="protein sequence ID" value="ABJ83301.1"/>
    <property type="molecule type" value="Genomic_DNA"/>
</dbReference>
<feature type="domain" description="Phospholipase C/D" evidence="1">
    <location>
        <begin position="39"/>
        <end position="219"/>
    </location>
</feature>
<protein>
    <recommendedName>
        <fullName evidence="1">Phospholipase C/D domain-containing protein</fullName>
    </recommendedName>
</protein>
<dbReference type="InParanoid" id="Q025L8"/>
<dbReference type="InterPro" id="IPR029002">
    <property type="entry name" value="PLPC/GPLD1"/>
</dbReference>
<dbReference type="eggNOG" id="ENOG502Z7M7">
    <property type="taxonomic scope" value="Bacteria"/>
</dbReference>
<gene>
    <name evidence="2" type="ordered locus">Acid_2312</name>
</gene>
<dbReference type="Pfam" id="PF00882">
    <property type="entry name" value="Zn_dep_PLPC"/>
    <property type="match status" value="1"/>
</dbReference>